<dbReference type="PRINTS" id="PR00111">
    <property type="entry name" value="ABHYDROLASE"/>
</dbReference>
<evidence type="ECO:0000313" key="3">
    <source>
        <dbReference type="Proteomes" id="UP000605253"/>
    </source>
</evidence>
<proteinExistence type="predicted"/>
<gene>
    <name evidence="2" type="ORF">GCM10011365_04830</name>
</gene>
<dbReference type="SUPFAM" id="SSF53474">
    <property type="entry name" value="alpha/beta-Hydrolases"/>
    <property type="match status" value="1"/>
</dbReference>
<name>A0A917CGH3_9GAMM</name>
<sequence length="285" mass="31809">MTPSELTFATRSGDLAALEWGGGNKNLILALHGWLDNAASFSQLAPLLAKQDYHVIAIDFPGHGRSHHRAVGHNYGFIDYLLDIQPVFDQLTQPLTVVAHSMGAAIVSMYVAAYPKAVDKLVLIENLGAIPPYQQGEATAKLRTALDEWRNHSLEHQRHYPSIDHAIKARQKATPMPADILRPMIERGLGKTVNGYHWITDKRLRLGSLVRLNEQQIQEFLADIQVPSQLILAQPLSYAMNYPSFQDRLNALNPQQVDKIEGPHHLHMTNAKTVADCILTFLSHT</sequence>
<dbReference type="Gene3D" id="3.40.50.1820">
    <property type="entry name" value="alpha/beta hydrolase"/>
    <property type="match status" value="1"/>
</dbReference>
<dbReference type="InterPro" id="IPR050266">
    <property type="entry name" value="AB_hydrolase_sf"/>
</dbReference>
<organism evidence="2 3">
    <name type="scientific">Marinicella pacifica</name>
    <dbReference type="NCBI Taxonomy" id="1171543"/>
    <lineage>
        <taxon>Bacteria</taxon>
        <taxon>Pseudomonadati</taxon>
        <taxon>Pseudomonadota</taxon>
        <taxon>Gammaproteobacteria</taxon>
        <taxon>Lysobacterales</taxon>
        <taxon>Marinicellaceae</taxon>
        <taxon>Marinicella</taxon>
    </lineage>
</organism>
<dbReference type="Proteomes" id="UP000605253">
    <property type="component" value="Unassembled WGS sequence"/>
</dbReference>
<dbReference type="GO" id="GO:0016020">
    <property type="term" value="C:membrane"/>
    <property type="evidence" value="ECO:0007669"/>
    <property type="project" value="TreeGrafter"/>
</dbReference>
<comment type="caution">
    <text evidence="2">The sequence shown here is derived from an EMBL/GenBank/DDBJ whole genome shotgun (WGS) entry which is preliminary data.</text>
</comment>
<keyword evidence="3" id="KW-1185">Reference proteome</keyword>
<dbReference type="PANTHER" id="PTHR43798">
    <property type="entry name" value="MONOACYLGLYCEROL LIPASE"/>
    <property type="match status" value="1"/>
</dbReference>
<dbReference type="InterPro" id="IPR000073">
    <property type="entry name" value="AB_hydrolase_1"/>
</dbReference>
<dbReference type="AlphaFoldDB" id="A0A917CGH3"/>
<dbReference type="EMBL" id="BMEO01000002">
    <property type="protein sequence ID" value="GGF86819.1"/>
    <property type="molecule type" value="Genomic_DNA"/>
</dbReference>
<accession>A0A917CGH3</accession>
<dbReference type="PANTHER" id="PTHR43798:SF33">
    <property type="entry name" value="HYDROLASE, PUTATIVE (AFU_ORTHOLOGUE AFUA_2G14860)-RELATED"/>
    <property type="match status" value="1"/>
</dbReference>
<evidence type="ECO:0000313" key="2">
    <source>
        <dbReference type="EMBL" id="GGF86819.1"/>
    </source>
</evidence>
<dbReference type="RefSeq" id="WP_188364087.1">
    <property type="nucleotide sequence ID" value="NZ_BAABJF010000032.1"/>
</dbReference>
<keyword evidence="2" id="KW-0378">Hydrolase</keyword>
<evidence type="ECO:0000259" key="1">
    <source>
        <dbReference type="Pfam" id="PF00561"/>
    </source>
</evidence>
<dbReference type="InterPro" id="IPR029058">
    <property type="entry name" value="AB_hydrolase_fold"/>
</dbReference>
<reference evidence="2" key="2">
    <citation type="submission" date="2020-09" db="EMBL/GenBank/DDBJ databases">
        <authorList>
            <person name="Sun Q."/>
            <person name="Zhou Y."/>
        </authorList>
    </citation>
    <scope>NUCLEOTIDE SEQUENCE</scope>
    <source>
        <strain evidence="2">CGMCC 1.12181</strain>
    </source>
</reference>
<dbReference type="GO" id="GO:0016787">
    <property type="term" value="F:hydrolase activity"/>
    <property type="evidence" value="ECO:0007669"/>
    <property type="project" value="UniProtKB-KW"/>
</dbReference>
<reference evidence="2" key="1">
    <citation type="journal article" date="2014" name="Int. J. Syst. Evol. Microbiol.">
        <title>Complete genome sequence of Corynebacterium casei LMG S-19264T (=DSM 44701T), isolated from a smear-ripened cheese.</title>
        <authorList>
            <consortium name="US DOE Joint Genome Institute (JGI-PGF)"/>
            <person name="Walter F."/>
            <person name="Albersmeier A."/>
            <person name="Kalinowski J."/>
            <person name="Ruckert C."/>
        </authorList>
    </citation>
    <scope>NUCLEOTIDE SEQUENCE</scope>
    <source>
        <strain evidence="2">CGMCC 1.12181</strain>
    </source>
</reference>
<protein>
    <submittedName>
        <fullName evidence="2">Alpha/beta hydrolase</fullName>
    </submittedName>
</protein>
<feature type="domain" description="AB hydrolase-1" evidence="1">
    <location>
        <begin position="27"/>
        <end position="134"/>
    </location>
</feature>
<dbReference type="Pfam" id="PF00561">
    <property type="entry name" value="Abhydrolase_1"/>
    <property type="match status" value="1"/>
</dbReference>